<keyword evidence="5" id="KW-0378">Hydrolase</keyword>
<organism evidence="10 11">
    <name type="scientific">Erinaceus europaeus</name>
    <name type="common">Western European hedgehog</name>
    <dbReference type="NCBI Taxonomy" id="9365"/>
    <lineage>
        <taxon>Eukaryota</taxon>
        <taxon>Metazoa</taxon>
        <taxon>Chordata</taxon>
        <taxon>Craniata</taxon>
        <taxon>Vertebrata</taxon>
        <taxon>Euteleostomi</taxon>
        <taxon>Mammalia</taxon>
        <taxon>Eutheria</taxon>
        <taxon>Laurasiatheria</taxon>
        <taxon>Eulipotyphla</taxon>
        <taxon>Erinaceidae</taxon>
        <taxon>Erinaceinae</taxon>
        <taxon>Erinaceus</taxon>
    </lineage>
</organism>
<feature type="domain" description="Cytosolic endo-beta-N-acetylglucosaminidase C-terminal" evidence="9">
    <location>
        <begin position="540"/>
        <end position="665"/>
    </location>
</feature>
<comment type="similarity">
    <text evidence="2">Belongs to the glycosyl hydrolase 85 family.</text>
</comment>
<dbReference type="CDD" id="cd06547">
    <property type="entry name" value="GH85_ENGase"/>
    <property type="match status" value="1"/>
</dbReference>
<evidence type="ECO:0000256" key="4">
    <source>
        <dbReference type="ARBA" id="ARBA00022490"/>
    </source>
</evidence>
<dbReference type="PANTHER" id="PTHR13246:SF1">
    <property type="entry name" value="CYTOSOLIC ENDO-BETA-N-ACETYLGLUCOSAMINIDASE"/>
    <property type="match status" value="1"/>
</dbReference>
<dbReference type="Pfam" id="PF03644">
    <property type="entry name" value="Glyco_hydro_85"/>
    <property type="match status" value="1"/>
</dbReference>
<accession>A0ABM3VU55</accession>
<evidence type="ECO:0000259" key="9">
    <source>
        <dbReference type="Pfam" id="PF25529"/>
    </source>
</evidence>
<gene>
    <name evidence="11" type="primary">ENGASE</name>
</gene>
<evidence type="ECO:0000259" key="8">
    <source>
        <dbReference type="Pfam" id="PF03644"/>
    </source>
</evidence>
<evidence type="ECO:0000256" key="3">
    <source>
        <dbReference type="ARBA" id="ARBA00012566"/>
    </source>
</evidence>
<dbReference type="GeneID" id="103122376"/>
<dbReference type="InterPro" id="IPR032979">
    <property type="entry name" value="ENGase"/>
</dbReference>
<keyword evidence="10" id="KW-1185">Reference proteome</keyword>
<evidence type="ECO:0000256" key="6">
    <source>
        <dbReference type="ARBA" id="ARBA00023295"/>
    </source>
</evidence>
<dbReference type="EC" id="3.2.1.96" evidence="3"/>
<evidence type="ECO:0000256" key="7">
    <source>
        <dbReference type="ARBA" id="ARBA00034414"/>
    </source>
</evidence>
<dbReference type="PANTHER" id="PTHR13246">
    <property type="entry name" value="ENDO BETA N-ACETYLGLUCOSAMINIDASE"/>
    <property type="match status" value="1"/>
</dbReference>
<evidence type="ECO:0000256" key="5">
    <source>
        <dbReference type="ARBA" id="ARBA00022801"/>
    </source>
</evidence>
<dbReference type="RefSeq" id="XP_060027863.1">
    <property type="nucleotide sequence ID" value="XM_060171880.1"/>
</dbReference>
<evidence type="ECO:0000256" key="1">
    <source>
        <dbReference type="ARBA" id="ARBA00004514"/>
    </source>
</evidence>
<dbReference type="InterPro" id="IPR005201">
    <property type="entry name" value="TIM_ENGase"/>
</dbReference>
<keyword evidence="6" id="KW-0326">Glycosidase</keyword>
<name>A0ABM3VU55_ERIEU</name>
<feature type="domain" description="Cytosolic endo-beta-N-acetylglucosaminidase TIM barrel" evidence="8">
    <location>
        <begin position="132"/>
        <end position="344"/>
    </location>
</feature>
<comment type="catalytic activity">
    <reaction evidence="7">
        <text>an N(4)-(oligosaccharide-(1-&gt;3)-[oligosaccharide-(1-&gt;6)]-beta-D-Man-(1-&gt;4)-beta-D-GlcNAc-(1-&gt;4)-alpha-D-GlcNAc)-L-asparaginyl-[protein] + H2O = an oligosaccharide-(1-&gt;3)-[oligosaccharide-(1-&gt;6)]-beta-D-Man-(1-&gt;4)-D-GlcNAc + N(4)-(N-acetyl-beta-D-glucosaminyl)-L-asparaginyl-[protein]</text>
        <dbReference type="Rhea" id="RHEA:73067"/>
        <dbReference type="Rhea" id="RHEA-COMP:12603"/>
        <dbReference type="Rhea" id="RHEA-COMP:18176"/>
        <dbReference type="ChEBI" id="CHEBI:15377"/>
        <dbReference type="ChEBI" id="CHEBI:132248"/>
        <dbReference type="ChEBI" id="CHEBI:192714"/>
        <dbReference type="ChEBI" id="CHEBI:192715"/>
        <dbReference type="EC" id="3.2.1.96"/>
    </reaction>
</comment>
<evidence type="ECO:0000256" key="2">
    <source>
        <dbReference type="ARBA" id="ARBA00007849"/>
    </source>
</evidence>
<dbReference type="Gene3D" id="3.20.20.80">
    <property type="entry name" value="Glycosidases"/>
    <property type="match status" value="1"/>
</dbReference>
<evidence type="ECO:0000313" key="10">
    <source>
        <dbReference type="Proteomes" id="UP001652624"/>
    </source>
</evidence>
<sequence>MEEAAIGRRANCGSVGVMEAVGARTRAAGRRTRLPAASTEERSVRRRIKNEESAVFHSVVSFSPDPLPDRYYDKETSKPISFYFSSLEELLTWIPGAEDSFNVALEPLACRQPPLSSQRPRTLLCHDMMGGYLDDRFIQGCAVQNPYAFYHWQNIDIFVYFSHHTITIPPVGWTNAAHRNGVCVLGTLITEWKEGGQLCEAFLAGEEHSYQAVADQLVLIAQFFRFDGWLINIENSLSLAAVGNTPPFLRYLTSQLHQQVPGGLVLWYDSVLTSGQLKWQDELNTHNRVFFDSCDGFFTNYNWQEAHLERMLGQVGQRQADVYVGVDVFARGNVIGGRFDTNKEEAVGPWYHVSAQETQPLIGEHQQAGDSGGWVKTQCCLQDAWHGGSSLLIRGQIPPQVGNMAVRLFSLNVPVPPKLFLSLVYKLEGNSDVRVALELTMGDAESCHIGGISALNAETNSRHSPRPLRVPPTKLTRWVGRCGQPLHGGWVQRCYEVSQQGCLLQDLFVNFSRPVGSQKDNFVCRLGEIQVVDASNPLVRLPPLQAVTVSQVHWQQATLEAEGASTGLQLSCTLHWSYLLSYATCFRIHCQRRTEGAAPGQQTPEPEKPTLLGLAFGNLYRVVDLAVAALGPGHEGRVDFLVEPVPKERFLVPQAEWGQATLLYSMPHSG</sequence>
<protein>
    <recommendedName>
        <fullName evidence="3">mannosyl-glycoprotein endo-beta-N-acetylglucosaminidase</fullName>
        <ecNumber evidence="3">3.2.1.96</ecNumber>
    </recommendedName>
</protein>
<reference evidence="11" key="1">
    <citation type="submission" date="2025-08" db="UniProtKB">
        <authorList>
            <consortium name="RefSeq"/>
        </authorList>
    </citation>
    <scope>IDENTIFICATION</scope>
</reference>
<keyword evidence="4" id="KW-0963">Cytoplasm</keyword>
<dbReference type="Pfam" id="PF25529">
    <property type="entry name" value="Ig_ENGASE1_C"/>
    <property type="match status" value="1"/>
</dbReference>
<dbReference type="Proteomes" id="UP001652624">
    <property type="component" value="Chromosome 14"/>
</dbReference>
<comment type="subcellular location">
    <subcellularLocation>
        <location evidence="1">Cytoplasm</location>
        <location evidence="1">Cytosol</location>
    </subcellularLocation>
</comment>
<evidence type="ECO:0000313" key="11">
    <source>
        <dbReference type="RefSeq" id="XP_060027863.1"/>
    </source>
</evidence>
<dbReference type="InterPro" id="IPR057882">
    <property type="entry name" value="ENGase_C"/>
</dbReference>
<proteinExistence type="inferred from homology"/>